<dbReference type="EMBL" id="LAZR01039120">
    <property type="protein sequence ID" value="KKL17791.1"/>
    <property type="molecule type" value="Genomic_DNA"/>
</dbReference>
<comment type="caution">
    <text evidence="1">The sequence shown here is derived from an EMBL/GenBank/DDBJ whole genome shotgun (WGS) entry which is preliminary data.</text>
</comment>
<proteinExistence type="predicted"/>
<sequence length="59" mass="6614">MKSGTPTYDCDNCGTTHKRTFVPIDHDCYCALFFIIDNLHRASVEACNALEFGDTQKAQ</sequence>
<evidence type="ECO:0000313" key="1">
    <source>
        <dbReference type="EMBL" id="KKL17791.1"/>
    </source>
</evidence>
<dbReference type="AlphaFoldDB" id="A0A0F9DJA2"/>
<gene>
    <name evidence="1" type="ORF">LCGC14_2482010</name>
</gene>
<accession>A0A0F9DJA2</accession>
<protein>
    <submittedName>
        <fullName evidence="1">Uncharacterized protein</fullName>
    </submittedName>
</protein>
<feature type="non-terminal residue" evidence="1">
    <location>
        <position position="59"/>
    </location>
</feature>
<reference evidence="1" key="1">
    <citation type="journal article" date="2015" name="Nature">
        <title>Complex archaea that bridge the gap between prokaryotes and eukaryotes.</title>
        <authorList>
            <person name="Spang A."/>
            <person name="Saw J.H."/>
            <person name="Jorgensen S.L."/>
            <person name="Zaremba-Niedzwiedzka K."/>
            <person name="Martijn J."/>
            <person name="Lind A.E."/>
            <person name="van Eijk R."/>
            <person name="Schleper C."/>
            <person name="Guy L."/>
            <person name="Ettema T.J."/>
        </authorList>
    </citation>
    <scope>NUCLEOTIDE SEQUENCE</scope>
</reference>
<name>A0A0F9DJA2_9ZZZZ</name>
<organism evidence="1">
    <name type="scientific">marine sediment metagenome</name>
    <dbReference type="NCBI Taxonomy" id="412755"/>
    <lineage>
        <taxon>unclassified sequences</taxon>
        <taxon>metagenomes</taxon>
        <taxon>ecological metagenomes</taxon>
    </lineage>
</organism>